<dbReference type="RefSeq" id="WP_162883798.1">
    <property type="nucleotide sequence ID" value="NZ_QQSW01000003.1"/>
</dbReference>
<accession>A0A4V2SBP5</accession>
<keyword evidence="2" id="KW-1185">Reference proteome</keyword>
<dbReference type="Proteomes" id="UP000294980">
    <property type="component" value="Unassembled WGS sequence"/>
</dbReference>
<name>A0A4V2SBP5_9GAMM</name>
<dbReference type="AlphaFoldDB" id="A0A4V2SBP5"/>
<comment type="caution">
    <text evidence="1">The sequence shown here is derived from an EMBL/GenBank/DDBJ whole genome shotgun (WGS) entry which is preliminary data.</text>
</comment>
<reference evidence="1 2" key="1">
    <citation type="submission" date="2019-03" db="EMBL/GenBank/DDBJ databases">
        <title>Genomic Encyclopedia of Type Strains, Phase IV (KMG-IV): sequencing the most valuable type-strain genomes for metagenomic binning, comparative biology and taxonomic classification.</title>
        <authorList>
            <person name="Goeker M."/>
        </authorList>
    </citation>
    <scope>NUCLEOTIDE SEQUENCE [LARGE SCALE GENOMIC DNA]</scope>
    <source>
        <strain evidence="1 2">DSM 23344</strain>
    </source>
</reference>
<proteinExistence type="predicted"/>
<protein>
    <submittedName>
        <fullName evidence="1">Uncharacterized protein</fullName>
    </submittedName>
</protein>
<evidence type="ECO:0000313" key="2">
    <source>
        <dbReference type="Proteomes" id="UP000294980"/>
    </source>
</evidence>
<evidence type="ECO:0000313" key="1">
    <source>
        <dbReference type="EMBL" id="TCO76300.1"/>
    </source>
</evidence>
<dbReference type="EMBL" id="SLWX01000005">
    <property type="protein sequence ID" value="TCO76300.1"/>
    <property type="molecule type" value="Genomic_DNA"/>
</dbReference>
<gene>
    <name evidence="1" type="ORF">EV688_105263</name>
</gene>
<organism evidence="1 2">
    <name type="scientific">Chromatocurvus halotolerans</name>
    <dbReference type="NCBI Taxonomy" id="1132028"/>
    <lineage>
        <taxon>Bacteria</taxon>
        <taxon>Pseudomonadati</taxon>
        <taxon>Pseudomonadota</taxon>
        <taxon>Gammaproteobacteria</taxon>
        <taxon>Cellvibrionales</taxon>
        <taxon>Halieaceae</taxon>
        <taxon>Chromatocurvus</taxon>
    </lineage>
</organism>
<sequence length="56" mass="6195">MRPSATTTCTTYYSAKGDVAAIADRVVEAIADWPLHAEAAGVNDRDRELVARYLRR</sequence>